<dbReference type="EMBL" id="RCOS01000124">
    <property type="protein sequence ID" value="RSN73289.1"/>
    <property type="molecule type" value="Genomic_DNA"/>
</dbReference>
<accession>A0A3R9PFU3</accession>
<proteinExistence type="predicted"/>
<gene>
    <name evidence="1" type="primary">cas8a2</name>
    <name evidence="1" type="ORF">D6D85_10880</name>
</gene>
<organism evidence="1 2">
    <name type="scientific">Candidatus Methanodesulfokora washburnensis</name>
    <dbReference type="NCBI Taxonomy" id="2478471"/>
    <lineage>
        <taxon>Archaea</taxon>
        <taxon>Thermoproteota</taxon>
        <taxon>Candidatus Korarchaeia</taxon>
        <taxon>Candidatus Korarchaeia incertae sedis</taxon>
        <taxon>Candidatus Methanodesulfokora</taxon>
    </lineage>
</organism>
<reference evidence="1 2" key="1">
    <citation type="submission" date="2018-10" db="EMBL/GenBank/DDBJ databases">
        <title>Co-occurring genomic capacity for anaerobic methane metabolism and dissimilatory sulfite reduction discovered in the Korarchaeota.</title>
        <authorList>
            <person name="Mckay L.J."/>
            <person name="Dlakic M."/>
            <person name="Fields M.W."/>
            <person name="Delmont T.O."/>
            <person name="Eren A.M."/>
            <person name="Jay Z.J."/>
            <person name="Klingelsmith K.B."/>
            <person name="Rusch D.B."/>
            <person name="Inskeep W.P."/>
        </authorList>
    </citation>
    <scope>NUCLEOTIDE SEQUENCE [LARGE SCALE GENOMIC DNA]</scope>
    <source>
        <strain evidence="1 2">MDKW</strain>
    </source>
</reference>
<dbReference type="InterPro" id="IPR013488">
    <property type="entry name" value="CRISPR-assoc_prot_Csx9/Cas8a2"/>
</dbReference>
<comment type="caution">
    <text evidence="1">The sequence shown here is derived from an EMBL/GenBank/DDBJ whole genome shotgun (WGS) entry which is preliminary data.</text>
</comment>
<protein>
    <submittedName>
        <fullName evidence="1">Type I-A CRISPR-associated protein Cas8a2/Csx9</fullName>
    </submittedName>
</protein>
<dbReference type="NCBIfam" id="TIGR02671">
    <property type="entry name" value="cas_csx9"/>
    <property type="match status" value="1"/>
</dbReference>
<dbReference type="Proteomes" id="UP000277582">
    <property type="component" value="Unassembled WGS sequence"/>
</dbReference>
<keyword evidence="2" id="KW-1185">Reference proteome</keyword>
<dbReference type="OrthoDB" id="96705at2157"/>
<dbReference type="AlphaFoldDB" id="A0A3R9PFU3"/>
<evidence type="ECO:0000313" key="2">
    <source>
        <dbReference type="Proteomes" id="UP000277582"/>
    </source>
</evidence>
<evidence type="ECO:0000313" key="1">
    <source>
        <dbReference type="EMBL" id="RSN73289.1"/>
    </source>
</evidence>
<sequence length="418" mass="47850">MIIIKIRPPVQGIMRELIFLGVAAFLDFASSVDIYPYEHASLIFEGEDEDLSRDFSEFLSNYYGDLSSKVKSSPGSALLKNDRESYRKTYLELFGTDLPQDVTYPVLFLDIIRKTSSLLKDGKISPIRSLETVRDNRLGDAGSFFILPSIIKQMEFYEESTHFLKPTTGGKSMVELDPIWFSLLAVGFLLSYAGYHGGAYYLITYPSYEENLGSRSILETIRSVADVNIQARIQLENEEIYELRLSMGLAKRIATKKVVERYEWPLRIYKVAPVGKAFTAEKTLDLDLDRLVSFCSKYLEEYQKLEEKPFVNIGRKDEKEETDPLEAMIILAEEELTRPVSGDNEMIVVILIKDLYRAINSSGNVRISLIKEALYRTLRKAKAIEKTEERVSWLLRRTMHEFSNENNIKCLLKAAEIG</sequence>
<dbReference type="Pfam" id="PF09658">
    <property type="entry name" value="Cas_Csx9"/>
    <property type="match status" value="1"/>
</dbReference>
<name>A0A3R9PFU3_9CREN</name>